<comment type="caution">
    <text evidence="2">The sequence shown here is derived from an EMBL/GenBank/DDBJ whole genome shotgun (WGS) entry which is preliminary data.</text>
</comment>
<feature type="compositionally biased region" description="Acidic residues" evidence="1">
    <location>
        <begin position="86"/>
        <end position="113"/>
    </location>
</feature>
<dbReference type="EMBL" id="JANPWB010000007">
    <property type="protein sequence ID" value="KAJ1170565.1"/>
    <property type="molecule type" value="Genomic_DNA"/>
</dbReference>
<name>A0AAV7T2W4_PLEWA</name>
<feature type="region of interest" description="Disordered" evidence="1">
    <location>
        <begin position="1"/>
        <end position="135"/>
    </location>
</feature>
<accession>A0AAV7T2W4</accession>
<sequence>MQPHTWMTWVSNSPERGRGHVTGRLSPQLRIQTPEPDSTYPGGTTARNADREATSIPDIREQERKGDGERRRTACTGLRGRGAEPAEGENDSEVELGNGEEDLDEDGEPDEEDSGKPRENSQRRHVPGGAWLSQV</sequence>
<feature type="compositionally biased region" description="Basic and acidic residues" evidence="1">
    <location>
        <begin position="48"/>
        <end position="72"/>
    </location>
</feature>
<evidence type="ECO:0000256" key="1">
    <source>
        <dbReference type="SAM" id="MobiDB-lite"/>
    </source>
</evidence>
<keyword evidence="3" id="KW-1185">Reference proteome</keyword>
<reference evidence="2" key="1">
    <citation type="journal article" date="2022" name="bioRxiv">
        <title>Sequencing and chromosome-scale assembly of the giantPleurodeles waltlgenome.</title>
        <authorList>
            <person name="Brown T."/>
            <person name="Elewa A."/>
            <person name="Iarovenko S."/>
            <person name="Subramanian E."/>
            <person name="Araus A.J."/>
            <person name="Petzold A."/>
            <person name="Susuki M."/>
            <person name="Suzuki K.-i.T."/>
            <person name="Hayashi T."/>
            <person name="Toyoda A."/>
            <person name="Oliveira C."/>
            <person name="Osipova E."/>
            <person name="Leigh N.D."/>
            <person name="Simon A."/>
            <person name="Yun M.H."/>
        </authorList>
    </citation>
    <scope>NUCLEOTIDE SEQUENCE</scope>
    <source>
        <strain evidence="2">20211129_DDA</strain>
        <tissue evidence="2">Liver</tissue>
    </source>
</reference>
<evidence type="ECO:0000313" key="2">
    <source>
        <dbReference type="EMBL" id="KAJ1170565.1"/>
    </source>
</evidence>
<evidence type="ECO:0000313" key="3">
    <source>
        <dbReference type="Proteomes" id="UP001066276"/>
    </source>
</evidence>
<proteinExistence type="predicted"/>
<dbReference type="Proteomes" id="UP001066276">
    <property type="component" value="Chromosome 4_1"/>
</dbReference>
<dbReference type="AlphaFoldDB" id="A0AAV7T2W4"/>
<protein>
    <submittedName>
        <fullName evidence="2">Uncharacterized protein</fullName>
    </submittedName>
</protein>
<gene>
    <name evidence="2" type="ORF">NDU88_002439</name>
</gene>
<organism evidence="2 3">
    <name type="scientific">Pleurodeles waltl</name>
    <name type="common">Iberian ribbed newt</name>
    <dbReference type="NCBI Taxonomy" id="8319"/>
    <lineage>
        <taxon>Eukaryota</taxon>
        <taxon>Metazoa</taxon>
        <taxon>Chordata</taxon>
        <taxon>Craniata</taxon>
        <taxon>Vertebrata</taxon>
        <taxon>Euteleostomi</taxon>
        <taxon>Amphibia</taxon>
        <taxon>Batrachia</taxon>
        <taxon>Caudata</taxon>
        <taxon>Salamandroidea</taxon>
        <taxon>Salamandridae</taxon>
        <taxon>Pleurodelinae</taxon>
        <taxon>Pleurodeles</taxon>
    </lineage>
</organism>